<keyword evidence="3 6" id="KW-0812">Transmembrane</keyword>
<keyword evidence="5 8" id="KW-0472">Membrane</keyword>
<evidence type="ECO:0000256" key="6">
    <source>
        <dbReference type="RuleBase" id="RU003945"/>
    </source>
</evidence>
<evidence type="ECO:0000256" key="7">
    <source>
        <dbReference type="SAM" id="MobiDB-lite"/>
    </source>
</evidence>
<dbReference type="PANTHER" id="PTHR12428">
    <property type="entry name" value="OXA1"/>
    <property type="match status" value="1"/>
</dbReference>
<feature type="region of interest" description="Disordered" evidence="7">
    <location>
        <begin position="433"/>
        <end position="457"/>
    </location>
</feature>
<dbReference type="PANTHER" id="PTHR12428:SF65">
    <property type="entry name" value="CYTOCHROME C OXIDASE ASSEMBLY PROTEIN COX18, MITOCHONDRIAL"/>
    <property type="match status" value="1"/>
</dbReference>
<feature type="domain" description="Membrane insertase YidC/Oxa/ALB C-terminal" evidence="9">
    <location>
        <begin position="184"/>
        <end position="385"/>
    </location>
</feature>
<accession>A0AAW0BGT2</accession>
<dbReference type="InterPro" id="IPR001708">
    <property type="entry name" value="YidC/ALB3/OXA1/COX18"/>
</dbReference>
<dbReference type="EMBL" id="JAYKXP010000116">
    <property type="protein sequence ID" value="KAK7025360.1"/>
    <property type="molecule type" value="Genomic_DNA"/>
</dbReference>
<dbReference type="GO" id="GO:0032979">
    <property type="term" value="P:protein insertion into mitochondrial inner membrane from matrix"/>
    <property type="evidence" value="ECO:0007669"/>
    <property type="project" value="TreeGrafter"/>
</dbReference>
<comment type="subcellular location">
    <subcellularLocation>
        <location evidence="1 6">Membrane</location>
        <topology evidence="1 6">Multi-pass membrane protein</topology>
    </subcellularLocation>
</comment>
<comment type="caution">
    <text evidence="10">The sequence shown here is derived from an EMBL/GenBank/DDBJ whole genome shotgun (WGS) entry which is preliminary data.</text>
</comment>
<evidence type="ECO:0000313" key="11">
    <source>
        <dbReference type="Proteomes" id="UP001383192"/>
    </source>
</evidence>
<proteinExistence type="inferred from homology"/>
<evidence type="ECO:0000256" key="8">
    <source>
        <dbReference type="SAM" id="Phobius"/>
    </source>
</evidence>
<dbReference type="NCBIfam" id="TIGR03592">
    <property type="entry name" value="yidC_oxa1_cterm"/>
    <property type="match status" value="1"/>
</dbReference>
<feature type="region of interest" description="Disordered" evidence="7">
    <location>
        <begin position="58"/>
        <end position="106"/>
    </location>
</feature>
<evidence type="ECO:0000256" key="2">
    <source>
        <dbReference type="ARBA" id="ARBA00009877"/>
    </source>
</evidence>
<dbReference type="Pfam" id="PF02096">
    <property type="entry name" value="60KD_IMP"/>
    <property type="match status" value="1"/>
</dbReference>
<evidence type="ECO:0000256" key="4">
    <source>
        <dbReference type="ARBA" id="ARBA00022989"/>
    </source>
</evidence>
<sequence length="457" mass="49473">MLGLRLRATRGLCFKSTVARGSYGAHSVIGPNLRLQRQTVQIPVVVLAGTRAFSWNPFSKSSPSTQSTPASTPTSTSPVVDSSVTPETTASAPTIAPTDETLSGLPAGVDSNPPIQLLDDAAVSSATSFATTASDTVTSASSNVAPYLLQPDTLASLGLANWYPAGIYRWTLAQIHFLNPVLPWGYTIILTALLFRVVTFPFAVRSIRFASRVTPLQPRINELNEKMKEYAEKRDVIGLQRVRQEQMKVFQNAGIHPLGGAVSGLVQIPVAIGGFFGIKNMLTEPTVVTQLQHNTGFEWMGITDLTAADPTGILPVTFGAMIFWQVTVSASEQPLSARPQFAHIMNLIRFPGAPITAFLMASLPSGLIISILAAGFSTILQSYILRIPRVRQALGILPPPSQALADTGTRTSLPSFKDTYFWATSGLRDRWAQAQKEAQEKVRQQEQRRRGSGPFKK</sequence>
<feature type="compositionally biased region" description="Low complexity" evidence="7">
    <location>
        <begin position="58"/>
        <end position="89"/>
    </location>
</feature>
<reference evidence="10 11" key="1">
    <citation type="submission" date="2024-01" db="EMBL/GenBank/DDBJ databases">
        <title>A draft genome for a cacao thread blight-causing isolate of Paramarasmius palmivorus.</title>
        <authorList>
            <person name="Baruah I.K."/>
            <person name="Bukari Y."/>
            <person name="Amoako-Attah I."/>
            <person name="Meinhardt L.W."/>
            <person name="Bailey B.A."/>
            <person name="Cohen S.P."/>
        </authorList>
    </citation>
    <scope>NUCLEOTIDE SEQUENCE [LARGE SCALE GENOMIC DNA]</scope>
    <source>
        <strain evidence="10 11">GH-12</strain>
    </source>
</reference>
<evidence type="ECO:0000256" key="5">
    <source>
        <dbReference type="ARBA" id="ARBA00023136"/>
    </source>
</evidence>
<keyword evidence="4 8" id="KW-1133">Transmembrane helix</keyword>
<protein>
    <recommendedName>
        <fullName evidence="9">Membrane insertase YidC/Oxa/ALB C-terminal domain-containing protein</fullName>
    </recommendedName>
</protein>
<evidence type="ECO:0000256" key="1">
    <source>
        <dbReference type="ARBA" id="ARBA00004141"/>
    </source>
</evidence>
<organism evidence="10 11">
    <name type="scientific">Paramarasmius palmivorus</name>
    <dbReference type="NCBI Taxonomy" id="297713"/>
    <lineage>
        <taxon>Eukaryota</taxon>
        <taxon>Fungi</taxon>
        <taxon>Dikarya</taxon>
        <taxon>Basidiomycota</taxon>
        <taxon>Agaricomycotina</taxon>
        <taxon>Agaricomycetes</taxon>
        <taxon>Agaricomycetidae</taxon>
        <taxon>Agaricales</taxon>
        <taxon>Marasmiineae</taxon>
        <taxon>Marasmiaceae</taxon>
        <taxon>Paramarasmius</taxon>
    </lineage>
</organism>
<keyword evidence="11" id="KW-1185">Reference proteome</keyword>
<evidence type="ECO:0000259" key="9">
    <source>
        <dbReference type="Pfam" id="PF02096"/>
    </source>
</evidence>
<dbReference type="InterPro" id="IPR028055">
    <property type="entry name" value="YidC/Oxa/ALB_C"/>
</dbReference>
<evidence type="ECO:0000256" key="3">
    <source>
        <dbReference type="ARBA" id="ARBA00022692"/>
    </source>
</evidence>
<dbReference type="GO" id="GO:0005743">
    <property type="term" value="C:mitochondrial inner membrane"/>
    <property type="evidence" value="ECO:0007669"/>
    <property type="project" value="TreeGrafter"/>
</dbReference>
<gene>
    <name evidence="10" type="ORF">VNI00_016071</name>
</gene>
<dbReference type="GO" id="GO:0032977">
    <property type="term" value="F:membrane insertase activity"/>
    <property type="evidence" value="ECO:0007669"/>
    <property type="project" value="InterPro"/>
</dbReference>
<feature type="compositionally biased region" description="Basic and acidic residues" evidence="7">
    <location>
        <begin position="433"/>
        <end position="449"/>
    </location>
</feature>
<dbReference type="AlphaFoldDB" id="A0AAW0BGT2"/>
<feature type="transmembrane region" description="Helical" evidence="8">
    <location>
        <begin position="184"/>
        <end position="204"/>
    </location>
</feature>
<dbReference type="Proteomes" id="UP001383192">
    <property type="component" value="Unassembled WGS sequence"/>
</dbReference>
<comment type="similarity">
    <text evidence="2 6">Belongs to the OXA1/ALB3/YidC family.</text>
</comment>
<name>A0AAW0BGT2_9AGAR</name>
<dbReference type="CDD" id="cd20069">
    <property type="entry name" value="5TM_Oxa1-like"/>
    <property type="match status" value="1"/>
</dbReference>
<evidence type="ECO:0000313" key="10">
    <source>
        <dbReference type="EMBL" id="KAK7025360.1"/>
    </source>
</evidence>